<evidence type="ECO:0000256" key="12">
    <source>
        <dbReference type="SAM" id="Phobius"/>
    </source>
</evidence>
<dbReference type="InterPro" id="IPR023058">
    <property type="entry name" value="PPIase_PpiC_CS"/>
</dbReference>
<keyword evidence="7" id="KW-0143">Chaperone</keyword>
<dbReference type="Pfam" id="PF13623">
    <property type="entry name" value="SurA_N_2"/>
    <property type="match status" value="1"/>
</dbReference>
<evidence type="ECO:0000256" key="1">
    <source>
        <dbReference type="ARBA" id="ARBA00004382"/>
    </source>
</evidence>
<dbReference type="OrthoDB" id="9812372at2"/>
<evidence type="ECO:0000256" key="3">
    <source>
        <dbReference type="ARBA" id="ARBA00022519"/>
    </source>
</evidence>
<organism evidence="14 15">
    <name type="scientific">Parapedobacter composti</name>
    <dbReference type="NCBI Taxonomy" id="623281"/>
    <lineage>
        <taxon>Bacteria</taxon>
        <taxon>Pseudomonadati</taxon>
        <taxon>Bacteroidota</taxon>
        <taxon>Sphingobacteriia</taxon>
        <taxon>Sphingobacteriales</taxon>
        <taxon>Sphingobacteriaceae</taxon>
        <taxon>Parapedobacter</taxon>
    </lineage>
</organism>
<evidence type="ECO:0000256" key="7">
    <source>
        <dbReference type="ARBA" id="ARBA00023186"/>
    </source>
</evidence>
<dbReference type="STRING" id="623281.SAMN05421747_102154"/>
<dbReference type="InterPro" id="IPR052029">
    <property type="entry name" value="PpiD_chaperone"/>
</dbReference>
<feature type="domain" description="PpiC" evidence="13">
    <location>
        <begin position="347"/>
        <end position="445"/>
    </location>
</feature>
<dbReference type="InterPro" id="IPR027304">
    <property type="entry name" value="Trigger_fact/SurA_dom_sf"/>
</dbReference>
<sequence length="703" mass="76897">MGLMNFLRNRAGVIIVVIIGFAIFAFLLGDVISYGTPVWARHQNQVGSINGESIDITTFNAQVEQTSEMFRQQMGGGTLSPQMKSWAVQQVWGQYLNRELLKSEVEQIGLTVGKTELNDLVQGDNPSMQIQQAFRNPQTGQFDRDQLNSFIAQVGTLPRNHEARNQWEALLQNIIDEQLSAKYTNLINNSIYVTSLEATEEYNQRNKLANFEYVLLDYNTVPDSAITITEQDYKEYYNENKGVFKNPEETRSLEFVVFDASPTAQDTANVRTAIGELKAQLAESTTDSLFAAVNSDTKYPYIYRKKGEFSPALDSLVFNVPVGTTVGPVLSNGRFEIAKVVSSKVGPDSVKASHILLNPATEGGMDKAQAKADSIKRLVEKGESFAALAVQFSTDEGSKINGGELGTFGRGRMVPAFEDAAFDARKGDVVVATSQFGVHIIKVADQIGSSRVVKAAIVDKQVTSGRETMDAAYNKATEFFGALNKGNFQETATQQGLSVLKADNITALETMLMGTEVPRELVRWAFEADKGDITDQIYESDNKYVVARLTGIRKKGQLPLEAVKADIESVVRNRVKAKKLIAQATEAAKGANTLAQIGQKLGKTPVLAENIVFANPVIPGVAQENAVVGTAFGLQPKQPSKPVSGSQGVYIVEVTGFVNPPAPTDLNGQKRQMAQSLAQRSWSLAFRALQDKADIVDNRARFF</sequence>
<evidence type="ECO:0000259" key="13">
    <source>
        <dbReference type="PROSITE" id="PS50198"/>
    </source>
</evidence>
<dbReference type="PROSITE" id="PS01096">
    <property type="entry name" value="PPIC_PPIASE_1"/>
    <property type="match status" value="1"/>
</dbReference>
<dbReference type="Pfam" id="PF13145">
    <property type="entry name" value="Rotamase_2"/>
    <property type="match status" value="1"/>
</dbReference>
<evidence type="ECO:0000256" key="5">
    <source>
        <dbReference type="ARBA" id="ARBA00022989"/>
    </source>
</evidence>
<protein>
    <recommendedName>
        <fullName evidence="9">Periplasmic chaperone PpiD</fullName>
    </recommendedName>
    <alternativeName>
        <fullName evidence="10">Periplasmic folding chaperone</fullName>
    </alternativeName>
</protein>
<comment type="subcellular location">
    <subcellularLocation>
        <location evidence="1">Cell inner membrane</location>
        <topology evidence="1">Single-pass type II membrane protein</topology>
        <orientation evidence="1">Periplasmic side</orientation>
    </subcellularLocation>
</comment>
<keyword evidence="2" id="KW-1003">Cell membrane</keyword>
<dbReference type="Gene3D" id="3.10.50.40">
    <property type="match status" value="2"/>
</dbReference>
<dbReference type="PANTHER" id="PTHR47529:SF1">
    <property type="entry name" value="PERIPLASMIC CHAPERONE PPID"/>
    <property type="match status" value="1"/>
</dbReference>
<evidence type="ECO:0000256" key="8">
    <source>
        <dbReference type="ARBA" id="ARBA00038408"/>
    </source>
</evidence>
<keyword evidence="15" id="KW-1185">Reference proteome</keyword>
<keyword evidence="5 12" id="KW-1133">Transmembrane helix</keyword>
<evidence type="ECO:0000256" key="10">
    <source>
        <dbReference type="ARBA" id="ARBA00042775"/>
    </source>
</evidence>
<feature type="transmembrane region" description="Helical" evidence="12">
    <location>
        <begin position="12"/>
        <end position="35"/>
    </location>
</feature>
<evidence type="ECO:0000313" key="15">
    <source>
        <dbReference type="Proteomes" id="UP000199577"/>
    </source>
</evidence>
<dbReference type="EMBL" id="FOLL01000002">
    <property type="protein sequence ID" value="SFB92709.1"/>
    <property type="molecule type" value="Genomic_DNA"/>
</dbReference>
<accession>A0A1I1EZU1</accession>
<keyword evidence="11 14" id="KW-0413">Isomerase</keyword>
<dbReference type="SUPFAM" id="SSF109998">
    <property type="entry name" value="Triger factor/SurA peptide-binding domain-like"/>
    <property type="match status" value="1"/>
</dbReference>
<evidence type="ECO:0000256" key="6">
    <source>
        <dbReference type="ARBA" id="ARBA00023136"/>
    </source>
</evidence>
<dbReference type="Pfam" id="PF13616">
    <property type="entry name" value="Rotamase_3"/>
    <property type="match status" value="1"/>
</dbReference>
<evidence type="ECO:0000256" key="4">
    <source>
        <dbReference type="ARBA" id="ARBA00022692"/>
    </source>
</evidence>
<reference evidence="14 15" key="1">
    <citation type="submission" date="2016-10" db="EMBL/GenBank/DDBJ databases">
        <authorList>
            <person name="de Groot N.N."/>
        </authorList>
    </citation>
    <scope>NUCLEOTIDE SEQUENCE [LARGE SCALE GENOMIC DNA]</scope>
    <source>
        <strain evidence="14 15">DSM 22900</strain>
    </source>
</reference>
<dbReference type="GO" id="GO:0005886">
    <property type="term" value="C:plasma membrane"/>
    <property type="evidence" value="ECO:0007669"/>
    <property type="project" value="UniProtKB-SubCell"/>
</dbReference>
<comment type="similarity">
    <text evidence="8">Belongs to the PpiD chaperone family.</text>
</comment>
<dbReference type="SUPFAM" id="SSF54534">
    <property type="entry name" value="FKBP-like"/>
    <property type="match status" value="1"/>
</dbReference>
<keyword evidence="11" id="KW-0697">Rotamase</keyword>
<dbReference type="InterPro" id="IPR046357">
    <property type="entry name" value="PPIase_dom_sf"/>
</dbReference>
<evidence type="ECO:0000313" key="14">
    <source>
        <dbReference type="EMBL" id="SFB92709.1"/>
    </source>
</evidence>
<dbReference type="GO" id="GO:0003755">
    <property type="term" value="F:peptidyl-prolyl cis-trans isomerase activity"/>
    <property type="evidence" value="ECO:0007669"/>
    <property type="project" value="UniProtKB-KW"/>
</dbReference>
<evidence type="ECO:0000256" key="2">
    <source>
        <dbReference type="ARBA" id="ARBA00022475"/>
    </source>
</evidence>
<proteinExistence type="inferred from homology"/>
<dbReference type="PANTHER" id="PTHR47529">
    <property type="entry name" value="PEPTIDYL-PROLYL CIS-TRANS ISOMERASE D"/>
    <property type="match status" value="1"/>
</dbReference>
<gene>
    <name evidence="14" type="ORF">SAMN05421747_102154</name>
</gene>
<keyword evidence="6 12" id="KW-0472">Membrane</keyword>
<keyword evidence="3" id="KW-0997">Cell inner membrane</keyword>
<keyword evidence="4 12" id="KW-0812">Transmembrane</keyword>
<evidence type="ECO:0000256" key="11">
    <source>
        <dbReference type="PROSITE-ProRule" id="PRU00278"/>
    </source>
</evidence>
<dbReference type="Proteomes" id="UP000199577">
    <property type="component" value="Unassembled WGS sequence"/>
</dbReference>
<dbReference type="InterPro" id="IPR000297">
    <property type="entry name" value="PPIase_PpiC"/>
</dbReference>
<evidence type="ECO:0000256" key="9">
    <source>
        <dbReference type="ARBA" id="ARBA00040743"/>
    </source>
</evidence>
<dbReference type="RefSeq" id="WP_090971313.1">
    <property type="nucleotide sequence ID" value="NZ_FOLL01000002.1"/>
</dbReference>
<dbReference type="PROSITE" id="PS50198">
    <property type="entry name" value="PPIC_PPIASE_2"/>
    <property type="match status" value="1"/>
</dbReference>
<dbReference type="AlphaFoldDB" id="A0A1I1EZU1"/>
<name>A0A1I1EZU1_9SPHI</name>